<dbReference type="Gene3D" id="3.30.2310.20">
    <property type="entry name" value="RelE-like"/>
    <property type="match status" value="1"/>
</dbReference>
<evidence type="ECO:0000313" key="4">
    <source>
        <dbReference type="Proteomes" id="UP000032611"/>
    </source>
</evidence>
<protein>
    <submittedName>
        <fullName evidence="3">Addiction module toxin, RelE/StbE family protein</fullName>
    </submittedName>
</protein>
<sequence length="96" mass="10865">MNVNFTQQAVDDLREIHAAIAEFDAPTAGRVISRIRQVVEIFENFPLLGRPGIVDGTREFAISGLPYTIVYRIASATELDILTIIHQRRKYPPEQN</sequence>
<gene>
    <name evidence="3" type="ORF">TM49_18785</name>
</gene>
<dbReference type="Pfam" id="PF05016">
    <property type="entry name" value="ParE_toxin"/>
    <property type="match status" value="1"/>
</dbReference>
<evidence type="ECO:0000256" key="1">
    <source>
        <dbReference type="ARBA" id="ARBA00006226"/>
    </source>
</evidence>
<dbReference type="InterPro" id="IPR007712">
    <property type="entry name" value="RelE/ParE_toxin"/>
</dbReference>
<evidence type="ECO:0000313" key="3">
    <source>
        <dbReference type="EMBL" id="AJY47257.1"/>
    </source>
</evidence>
<keyword evidence="4" id="KW-1185">Reference proteome</keyword>
<dbReference type="PANTHER" id="PTHR33755">
    <property type="entry name" value="TOXIN PARE1-RELATED"/>
    <property type="match status" value="1"/>
</dbReference>
<proteinExistence type="inferred from homology"/>
<dbReference type="EMBL" id="CP010803">
    <property type="protein sequence ID" value="AJY47257.1"/>
    <property type="molecule type" value="Genomic_DNA"/>
</dbReference>
<dbReference type="Proteomes" id="UP000032611">
    <property type="component" value="Chromosome"/>
</dbReference>
<dbReference type="InterPro" id="IPR051803">
    <property type="entry name" value="TA_system_RelE-like_toxin"/>
</dbReference>
<dbReference type="NCBIfam" id="TIGR02385">
    <property type="entry name" value="RelE_StbE"/>
    <property type="match status" value="1"/>
</dbReference>
<dbReference type="AlphaFoldDB" id="A0A0D5LU11"/>
<evidence type="ECO:0000256" key="2">
    <source>
        <dbReference type="ARBA" id="ARBA00022649"/>
    </source>
</evidence>
<dbReference type="RefSeq" id="WP_045683501.1">
    <property type="nucleotide sequence ID" value="NZ_CP010803.1"/>
</dbReference>
<comment type="similarity">
    <text evidence="1">Belongs to the RelE toxin family.</text>
</comment>
<keyword evidence="2" id="KW-1277">Toxin-antitoxin system</keyword>
<dbReference type="STRING" id="1486262.TM49_18785"/>
<name>A0A0D5LU11_MAREN</name>
<dbReference type="HOGENOM" id="CLU_147162_11_0_5"/>
<organism evidence="3 4">
    <name type="scientific">Martelella endophytica</name>
    <dbReference type="NCBI Taxonomy" id="1486262"/>
    <lineage>
        <taxon>Bacteria</taxon>
        <taxon>Pseudomonadati</taxon>
        <taxon>Pseudomonadota</taxon>
        <taxon>Alphaproteobacteria</taxon>
        <taxon>Hyphomicrobiales</taxon>
        <taxon>Aurantimonadaceae</taxon>
        <taxon>Martelella</taxon>
    </lineage>
</organism>
<dbReference type="PATRIC" id="fig|1486262.3.peg.3887"/>
<dbReference type="KEGG" id="mey:TM49_18785"/>
<dbReference type="PANTHER" id="PTHR33755:SF6">
    <property type="entry name" value="PLASMID STABILIZATION SYSTEM PROTEIN"/>
    <property type="match status" value="1"/>
</dbReference>
<dbReference type="InterPro" id="IPR035093">
    <property type="entry name" value="RelE/ParE_toxin_dom_sf"/>
</dbReference>
<accession>A0A0D5LU11</accession>
<reference evidence="3 4" key="1">
    <citation type="journal article" date="2015" name="Genome Announc.">
        <title>Complete genome sequence of Martelella endophytica YC6887, which has antifungal activity associated with a halophyte.</title>
        <authorList>
            <person name="Khan A."/>
            <person name="Khan H."/>
            <person name="Chung E.J."/>
            <person name="Hossain M.T."/>
            <person name="Chung Y.R."/>
        </authorList>
    </citation>
    <scope>NUCLEOTIDE SEQUENCE [LARGE SCALE GENOMIC DNA]</scope>
    <source>
        <strain evidence="3">YC6887</strain>
    </source>
</reference>
<dbReference type="OrthoDB" id="595470at2"/>